<proteinExistence type="predicted"/>
<keyword evidence="2" id="KW-1185">Reference proteome</keyword>
<dbReference type="Proteomes" id="UP000053268">
    <property type="component" value="Unassembled WGS sequence"/>
</dbReference>
<evidence type="ECO:0000313" key="2">
    <source>
        <dbReference type="Proteomes" id="UP000053268"/>
    </source>
</evidence>
<evidence type="ECO:0000313" key="1">
    <source>
        <dbReference type="EMBL" id="KPI93629.1"/>
    </source>
</evidence>
<sequence length="55" mass="5926">MTACDWTSPSPGPSRAMSGLTRVPARVISYRRATTRRLPPAAGTYAHLAINNTLI</sequence>
<name>A0A194PLM1_PAPXU</name>
<accession>A0A194PLM1</accession>
<gene>
    <name evidence="1" type="ORF">RR46_12794</name>
</gene>
<reference evidence="1 2" key="1">
    <citation type="journal article" date="2015" name="Nat. Commun.">
        <title>Outbred genome sequencing and CRISPR/Cas9 gene editing in butterflies.</title>
        <authorList>
            <person name="Li X."/>
            <person name="Fan D."/>
            <person name="Zhang W."/>
            <person name="Liu G."/>
            <person name="Zhang L."/>
            <person name="Zhao L."/>
            <person name="Fang X."/>
            <person name="Chen L."/>
            <person name="Dong Y."/>
            <person name="Chen Y."/>
            <person name="Ding Y."/>
            <person name="Zhao R."/>
            <person name="Feng M."/>
            <person name="Zhu Y."/>
            <person name="Feng Y."/>
            <person name="Jiang X."/>
            <person name="Zhu D."/>
            <person name="Xiang H."/>
            <person name="Feng X."/>
            <person name="Li S."/>
            <person name="Wang J."/>
            <person name="Zhang G."/>
            <person name="Kronforst M.R."/>
            <person name="Wang W."/>
        </authorList>
    </citation>
    <scope>NUCLEOTIDE SEQUENCE [LARGE SCALE GENOMIC DNA]</scope>
    <source>
        <strain evidence="1">Ya'a_city_454_Px</strain>
        <tissue evidence="1">Whole body</tissue>
    </source>
</reference>
<dbReference type="EMBL" id="KQ459601">
    <property type="protein sequence ID" value="KPI93629.1"/>
    <property type="molecule type" value="Genomic_DNA"/>
</dbReference>
<dbReference type="AlphaFoldDB" id="A0A194PLM1"/>
<organism evidence="1 2">
    <name type="scientific">Papilio xuthus</name>
    <name type="common">Asian swallowtail butterfly</name>
    <dbReference type="NCBI Taxonomy" id="66420"/>
    <lineage>
        <taxon>Eukaryota</taxon>
        <taxon>Metazoa</taxon>
        <taxon>Ecdysozoa</taxon>
        <taxon>Arthropoda</taxon>
        <taxon>Hexapoda</taxon>
        <taxon>Insecta</taxon>
        <taxon>Pterygota</taxon>
        <taxon>Neoptera</taxon>
        <taxon>Endopterygota</taxon>
        <taxon>Lepidoptera</taxon>
        <taxon>Glossata</taxon>
        <taxon>Ditrysia</taxon>
        <taxon>Papilionoidea</taxon>
        <taxon>Papilionidae</taxon>
        <taxon>Papilioninae</taxon>
        <taxon>Papilio</taxon>
    </lineage>
</organism>
<protein>
    <submittedName>
        <fullName evidence="1">Uncharacterized protein</fullName>
    </submittedName>
</protein>